<keyword evidence="3" id="KW-1185">Reference proteome</keyword>
<evidence type="ECO:0000313" key="2">
    <source>
        <dbReference type="EMBL" id="RUQ81654.1"/>
    </source>
</evidence>
<name>A0ABY0C3D2_9MICO</name>
<dbReference type="InterPro" id="IPR036162">
    <property type="entry name" value="Resolvase-like_N_sf"/>
</dbReference>
<dbReference type="Gene3D" id="3.40.50.1390">
    <property type="entry name" value="Resolvase, N-terminal catalytic domain"/>
    <property type="match status" value="1"/>
</dbReference>
<evidence type="ECO:0000259" key="1">
    <source>
        <dbReference type="PROSITE" id="PS51736"/>
    </source>
</evidence>
<dbReference type="SMART" id="SM00857">
    <property type="entry name" value="Resolvase"/>
    <property type="match status" value="1"/>
</dbReference>
<dbReference type="SUPFAM" id="SSF53041">
    <property type="entry name" value="Resolvase-like"/>
    <property type="match status" value="1"/>
</dbReference>
<dbReference type="InterPro" id="IPR006119">
    <property type="entry name" value="Resolv_N"/>
</dbReference>
<organism evidence="2 3">
    <name type="scientific">Labedella gwakjiensis</name>
    <dbReference type="NCBI Taxonomy" id="390269"/>
    <lineage>
        <taxon>Bacteria</taxon>
        <taxon>Bacillati</taxon>
        <taxon>Actinomycetota</taxon>
        <taxon>Actinomycetes</taxon>
        <taxon>Micrococcales</taxon>
        <taxon>Microbacteriaceae</taxon>
        <taxon>Labedella</taxon>
    </lineage>
</organism>
<dbReference type="Proteomes" id="UP000268291">
    <property type="component" value="Unassembled WGS sequence"/>
</dbReference>
<reference evidence="2 3" key="1">
    <citation type="submission" date="2018-12" db="EMBL/GenBank/DDBJ databases">
        <authorList>
            <person name="hu s."/>
            <person name="Xu Y."/>
            <person name="Xu B."/>
            <person name="Li F."/>
        </authorList>
    </citation>
    <scope>NUCLEOTIDE SEQUENCE [LARGE SCALE GENOMIC DNA]</scope>
    <source>
        <strain evidence="2 3">KSW2-17</strain>
    </source>
</reference>
<dbReference type="Pfam" id="PF00239">
    <property type="entry name" value="Resolvase"/>
    <property type="match status" value="1"/>
</dbReference>
<proteinExistence type="predicted"/>
<dbReference type="PROSITE" id="PS51736">
    <property type="entry name" value="RECOMBINASES_3"/>
    <property type="match status" value="1"/>
</dbReference>
<feature type="domain" description="Resolvase/invertase-type recombinase catalytic" evidence="1">
    <location>
        <begin position="4"/>
        <end position="119"/>
    </location>
</feature>
<evidence type="ECO:0000313" key="3">
    <source>
        <dbReference type="Proteomes" id="UP000268291"/>
    </source>
</evidence>
<comment type="caution">
    <text evidence="2">The sequence shown here is derived from an EMBL/GenBank/DDBJ whole genome shotgun (WGS) entry which is preliminary data.</text>
</comment>
<dbReference type="EMBL" id="RZGY01000008">
    <property type="protein sequence ID" value="RUQ81654.1"/>
    <property type="molecule type" value="Genomic_DNA"/>
</dbReference>
<accession>A0ABY0C3D2</accession>
<sequence length="119" mass="13114">MGVSNLGYARAVGRSSSLEAQTSELRRAGVDHIYADTLKAGRHGFPELNACLTSLEPGDVLVVTSIDNLPRGVPALVDVVRRVRAREADFRELAGRYDTTRPGGRTFFEWIDSIARRLE</sequence>
<protein>
    <recommendedName>
        <fullName evidence="1">Resolvase/invertase-type recombinase catalytic domain-containing protein</fullName>
    </recommendedName>
</protein>
<gene>
    <name evidence="2" type="ORF">ELQ93_18040</name>
</gene>